<dbReference type="SUPFAM" id="SSF103473">
    <property type="entry name" value="MFS general substrate transporter"/>
    <property type="match status" value="1"/>
</dbReference>
<feature type="transmembrane region" description="Helical" evidence="2">
    <location>
        <begin position="389"/>
        <end position="413"/>
    </location>
</feature>
<feature type="transmembrane region" description="Helical" evidence="2">
    <location>
        <begin position="425"/>
        <end position="448"/>
    </location>
</feature>
<feature type="transmembrane region" description="Helical" evidence="2">
    <location>
        <begin position="278"/>
        <end position="302"/>
    </location>
</feature>
<comment type="caution">
    <text evidence="3">The sequence shown here is derived from an EMBL/GenBank/DDBJ whole genome shotgun (WGS) entry which is preliminary data.</text>
</comment>
<dbReference type="Gene3D" id="1.20.1250.20">
    <property type="entry name" value="MFS general substrate transporter like domains"/>
    <property type="match status" value="1"/>
</dbReference>
<keyword evidence="2" id="KW-0812">Transmembrane</keyword>
<gene>
    <name evidence="3" type="ORF">CVLEPA_LOCUS1382</name>
</gene>
<name>A0ABP0EY69_CLALP</name>
<evidence type="ECO:0000313" key="4">
    <source>
        <dbReference type="Proteomes" id="UP001642483"/>
    </source>
</evidence>
<feature type="transmembrane region" description="Helical" evidence="2">
    <location>
        <begin position="115"/>
        <end position="133"/>
    </location>
</feature>
<evidence type="ECO:0000256" key="1">
    <source>
        <dbReference type="ARBA" id="ARBA00009172"/>
    </source>
</evidence>
<evidence type="ECO:0000256" key="2">
    <source>
        <dbReference type="SAM" id="Phobius"/>
    </source>
</evidence>
<dbReference type="InterPro" id="IPR051951">
    <property type="entry name" value="UNC-93_regulatory"/>
</dbReference>
<proteinExistence type="inferred from homology"/>
<feature type="transmembrane region" description="Helical" evidence="2">
    <location>
        <begin position="519"/>
        <end position="537"/>
    </location>
</feature>
<dbReference type="Proteomes" id="UP001642483">
    <property type="component" value="Unassembled WGS sequence"/>
</dbReference>
<dbReference type="EMBL" id="CAWYQH010000001">
    <property type="protein sequence ID" value="CAK8672428.1"/>
    <property type="molecule type" value="Genomic_DNA"/>
</dbReference>
<feature type="transmembrane region" description="Helical" evidence="2">
    <location>
        <begin position="492"/>
        <end position="513"/>
    </location>
</feature>
<comment type="similarity">
    <text evidence="1">Belongs to the unc-93 family.</text>
</comment>
<feature type="transmembrane region" description="Helical" evidence="2">
    <location>
        <begin position="54"/>
        <end position="78"/>
    </location>
</feature>
<dbReference type="PANTHER" id="PTHR19444">
    <property type="entry name" value="UNC-93 RELATED"/>
    <property type="match status" value="1"/>
</dbReference>
<dbReference type="PANTHER" id="PTHR19444:SF13">
    <property type="entry name" value="PROTEIN UNC-93 HOMOLOG A"/>
    <property type="match status" value="1"/>
</dbReference>
<feature type="transmembrane region" description="Helical" evidence="2">
    <location>
        <begin position="90"/>
        <end position="108"/>
    </location>
</feature>
<sequence length="545" mass="60642">MHKSNFKVIKLFNVAENKMVENMSSDVTALKRPSRSSEENAFNKVQRKKLKRRFYLISLGVVLLFSGYSAVVSLQSSINITDGAGTRSISTTYVTQVFVSFFIAPLLLRLLSPKVVLIISECCYLVYVAANFFPSTVTLTIGSIFAAFAEALFWVPVAICFVHFGKEYHKYSDQPEVVCLMLFNGILFGMFMLNQILGNTFVFLILHFLTSSSHGNQLEITKIENTSLIPALPTVTESTYTSMAELSVNPFQFCGANDCQDPNVTKSNITQYVPSNPVALYALLGCFVAVMLSGIVIHFLLVPDISLKTLNKQSYKPSNKQSAEEVDLATINHVTTENEGNLRKIFHMTCSAIKDSFIMFFHPLHLLVAPMMIYFGLDFAFVISEATRSLASCALGVSQVGSCMITFASFNALTCYISGRQLGKYGPLTLVIVGMIFDLIAQIIMLSWTPTMDALWVIYLLFSLWGISNALWQVSMAATYGSDIYKTKEVSFSLWCVCFALGMAIETSIGGLLCVRQKIYILMSWLIIAIGLFTLHARKSRKRFA</sequence>
<accession>A0ABP0EY69</accession>
<feature type="transmembrane region" description="Helical" evidence="2">
    <location>
        <begin position="454"/>
        <end position="472"/>
    </location>
</feature>
<evidence type="ECO:0000313" key="3">
    <source>
        <dbReference type="EMBL" id="CAK8672428.1"/>
    </source>
</evidence>
<protein>
    <recommendedName>
        <fullName evidence="5">UNC93-like protein</fullName>
    </recommendedName>
</protein>
<reference evidence="3 4" key="1">
    <citation type="submission" date="2024-02" db="EMBL/GenBank/DDBJ databases">
        <authorList>
            <person name="Daric V."/>
            <person name="Darras S."/>
        </authorList>
    </citation>
    <scope>NUCLEOTIDE SEQUENCE [LARGE SCALE GENOMIC DNA]</scope>
</reference>
<organism evidence="3 4">
    <name type="scientific">Clavelina lepadiformis</name>
    <name type="common">Light-bulb sea squirt</name>
    <name type="synonym">Ascidia lepadiformis</name>
    <dbReference type="NCBI Taxonomy" id="159417"/>
    <lineage>
        <taxon>Eukaryota</taxon>
        <taxon>Metazoa</taxon>
        <taxon>Chordata</taxon>
        <taxon>Tunicata</taxon>
        <taxon>Ascidiacea</taxon>
        <taxon>Aplousobranchia</taxon>
        <taxon>Clavelinidae</taxon>
        <taxon>Clavelina</taxon>
    </lineage>
</organism>
<feature type="transmembrane region" description="Helical" evidence="2">
    <location>
        <begin position="139"/>
        <end position="165"/>
    </location>
</feature>
<keyword evidence="2" id="KW-1133">Transmembrane helix</keyword>
<feature type="transmembrane region" description="Helical" evidence="2">
    <location>
        <begin position="177"/>
        <end position="209"/>
    </location>
</feature>
<feature type="transmembrane region" description="Helical" evidence="2">
    <location>
        <begin position="357"/>
        <end position="377"/>
    </location>
</feature>
<dbReference type="InterPro" id="IPR036259">
    <property type="entry name" value="MFS_trans_sf"/>
</dbReference>
<keyword evidence="2" id="KW-0472">Membrane</keyword>
<evidence type="ECO:0008006" key="5">
    <source>
        <dbReference type="Google" id="ProtNLM"/>
    </source>
</evidence>
<keyword evidence="4" id="KW-1185">Reference proteome</keyword>